<keyword evidence="1" id="KW-1133">Transmembrane helix</keyword>
<organism evidence="2">
    <name type="scientific">Xenopsylla cheopis</name>
    <name type="common">Oriental rat flea</name>
    <name type="synonym">Pulex cheopis</name>
    <dbReference type="NCBI Taxonomy" id="163159"/>
    <lineage>
        <taxon>Eukaryota</taxon>
        <taxon>Metazoa</taxon>
        <taxon>Ecdysozoa</taxon>
        <taxon>Arthropoda</taxon>
        <taxon>Hexapoda</taxon>
        <taxon>Insecta</taxon>
        <taxon>Pterygota</taxon>
        <taxon>Neoptera</taxon>
        <taxon>Endopterygota</taxon>
        <taxon>Siphonaptera</taxon>
        <taxon>Pulicidae</taxon>
        <taxon>Xenopsyllinae</taxon>
        <taxon>Xenopsylla</taxon>
    </lineage>
</organism>
<evidence type="ECO:0000313" key="2">
    <source>
        <dbReference type="EMBL" id="NOV50733.1"/>
    </source>
</evidence>
<feature type="transmembrane region" description="Helical" evidence="1">
    <location>
        <begin position="6"/>
        <end position="24"/>
    </location>
</feature>
<keyword evidence="1" id="KW-0472">Membrane</keyword>
<name>A0A6M2DXE2_XENCH</name>
<evidence type="ECO:0000256" key="1">
    <source>
        <dbReference type="SAM" id="Phobius"/>
    </source>
</evidence>
<protein>
    <submittedName>
        <fullName evidence="2">Putative secreted protein</fullName>
    </submittedName>
</protein>
<dbReference type="AlphaFoldDB" id="A0A6M2DXE2"/>
<sequence length="74" mass="8626">MEQIINSWWVLIWIYCSCSGMAYLRTSRKSALSLRLTTGKLGQGSMTEKSILRDDLWQVLCLRVLNRAMSYYCL</sequence>
<proteinExistence type="predicted"/>
<accession>A0A6M2DXE2</accession>
<dbReference type="EMBL" id="GIIL01007007">
    <property type="protein sequence ID" value="NOV50733.1"/>
    <property type="molecule type" value="Transcribed_RNA"/>
</dbReference>
<reference evidence="2" key="1">
    <citation type="submission" date="2020-03" db="EMBL/GenBank/DDBJ databases">
        <title>Transcriptomic Profiling of the Digestive Tract of the Rat Flea, Xenopsylla cheopis, Following Blood Feeding and Infection with Yersinia pestis.</title>
        <authorList>
            <person name="Bland D.M."/>
            <person name="Martens C.A."/>
            <person name="Virtaneva K."/>
            <person name="Kanakabandi K."/>
            <person name="Long D."/>
            <person name="Rosenke R."/>
            <person name="Saturday G.A."/>
            <person name="Hoyt F.H."/>
            <person name="Bruno D.P."/>
            <person name="Ribeiro J.M.C."/>
            <person name="Hinnebusch J."/>
        </authorList>
    </citation>
    <scope>NUCLEOTIDE SEQUENCE</scope>
</reference>
<keyword evidence="1" id="KW-0812">Transmembrane</keyword>